<evidence type="ECO:0000313" key="2">
    <source>
        <dbReference type="Proteomes" id="UP000020218"/>
    </source>
</evidence>
<organism evidence="1 2">
    <name type="scientific">Candidatus Accumulibacter adjunctus</name>
    <dbReference type="NCBI Taxonomy" id="1454001"/>
    <lineage>
        <taxon>Bacteria</taxon>
        <taxon>Pseudomonadati</taxon>
        <taxon>Pseudomonadota</taxon>
        <taxon>Betaproteobacteria</taxon>
        <taxon>Candidatus Accumulibacter</taxon>
    </lineage>
</organism>
<sequence>MGDFADHIGKSIRLLYYPPYHSKYNPVERCWEILDKHWNGAKLTDTETMLEWAKSMTWKGIHPVVQLNRTAYEKGVTVAKVAMQAVESRSARNPLLPKWDILIRPACTV</sequence>
<gene>
    <name evidence="1" type="ORF">AW08_03882</name>
</gene>
<dbReference type="AlphaFoldDB" id="A0A011MMT2"/>
<dbReference type="Pfam" id="PF07592">
    <property type="entry name" value="DDE_Tnp_ISAZ013"/>
    <property type="match status" value="1"/>
</dbReference>
<dbReference type="Proteomes" id="UP000020218">
    <property type="component" value="Unassembled WGS sequence"/>
</dbReference>
<dbReference type="PATRIC" id="fig|1454001.3.peg.3915"/>
<dbReference type="Gene3D" id="3.30.420.10">
    <property type="entry name" value="Ribonuclease H-like superfamily/Ribonuclease H"/>
    <property type="match status" value="1"/>
</dbReference>
<evidence type="ECO:0000313" key="1">
    <source>
        <dbReference type="EMBL" id="EXI63841.1"/>
    </source>
</evidence>
<proteinExistence type="predicted"/>
<accession>A0A011MMT2</accession>
<protein>
    <submittedName>
        <fullName evidence="1">Rhodopirellula transposase</fullName>
    </submittedName>
</protein>
<dbReference type="GO" id="GO:0003676">
    <property type="term" value="F:nucleic acid binding"/>
    <property type="evidence" value="ECO:0007669"/>
    <property type="project" value="InterPro"/>
</dbReference>
<dbReference type="InterPro" id="IPR036397">
    <property type="entry name" value="RNaseH_sf"/>
</dbReference>
<dbReference type="STRING" id="1454001.AW08_03882"/>
<comment type="caution">
    <text evidence="1">The sequence shown here is derived from an EMBL/GenBank/DDBJ whole genome shotgun (WGS) entry which is preliminary data.</text>
</comment>
<dbReference type="InterPro" id="IPR011518">
    <property type="entry name" value="Transposase_36"/>
</dbReference>
<dbReference type="EMBL" id="JFAX01000047">
    <property type="protein sequence ID" value="EXI63841.1"/>
    <property type="molecule type" value="Genomic_DNA"/>
</dbReference>
<keyword evidence="2" id="KW-1185">Reference proteome</keyword>
<reference evidence="1" key="1">
    <citation type="submission" date="2014-02" db="EMBL/GenBank/DDBJ databases">
        <title>Expanding our view of genomic diversity in Candidatus Accumulibacter clades.</title>
        <authorList>
            <person name="Skennerton C.T."/>
            <person name="Barr J.J."/>
            <person name="Slater F.R."/>
            <person name="Bond P.L."/>
            <person name="Tyson G.W."/>
        </authorList>
    </citation>
    <scope>NUCLEOTIDE SEQUENCE [LARGE SCALE GENOMIC DNA]</scope>
</reference>
<name>A0A011MMT2_9PROT</name>